<reference evidence="5 6" key="1">
    <citation type="submission" date="2020-11" db="EMBL/GenBank/DDBJ databases">
        <title>Pseudomonas fulva producing VIM-24.</title>
        <authorList>
            <person name="Liu S."/>
        </authorList>
    </citation>
    <scope>NUCLEOTIDE SEQUENCE [LARGE SCALE GENOMIC DNA]</scope>
    <source>
        <strain evidence="5 6">ZDHY414</strain>
    </source>
</reference>
<name>A0A2L1WEF9_9PSED</name>
<dbReference type="InterPro" id="IPR045019">
    <property type="entry name" value="BETA-OHASE-like"/>
</dbReference>
<dbReference type="GO" id="GO:0016119">
    <property type="term" value="P:carotene metabolic process"/>
    <property type="evidence" value="ECO:0007669"/>
    <property type="project" value="TreeGrafter"/>
</dbReference>
<dbReference type="RefSeq" id="WP_080992844.1">
    <property type="nucleotide sequence ID" value="NZ_BQIN01000013.1"/>
</dbReference>
<dbReference type="Pfam" id="PF04116">
    <property type="entry name" value="FA_hydroxylase"/>
    <property type="match status" value="1"/>
</dbReference>
<dbReference type="PANTHER" id="PTHR31899">
    <property type="entry name" value="BETA-CAROTENE 3-HYDROXYLASE 1, CHLOROPLASTIC"/>
    <property type="match status" value="1"/>
</dbReference>
<organism evidence="5 6">
    <name type="scientific">Pseudomonas fulva</name>
    <dbReference type="NCBI Taxonomy" id="47880"/>
    <lineage>
        <taxon>Bacteria</taxon>
        <taxon>Pseudomonadati</taxon>
        <taxon>Pseudomonadota</taxon>
        <taxon>Gammaproteobacteria</taxon>
        <taxon>Pseudomonadales</taxon>
        <taxon>Pseudomonadaceae</taxon>
        <taxon>Pseudomonas</taxon>
    </lineage>
</organism>
<dbReference type="GO" id="GO:0010291">
    <property type="term" value="F:beta-carotene 3-hydroxylase activity"/>
    <property type="evidence" value="ECO:0007669"/>
    <property type="project" value="TreeGrafter"/>
</dbReference>
<comment type="similarity">
    <text evidence="1">Belongs to the sterol desaturase family.</text>
</comment>
<dbReference type="EMBL" id="CP064946">
    <property type="protein sequence ID" value="QPH47234.1"/>
    <property type="molecule type" value="Genomic_DNA"/>
</dbReference>
<evidence type="ECO:0000256" key="2">
    <source>
        <dbReference type="ARBA" id="ARBA00022746"/>
    </source>
</evidence>
<evidence type="ECO:0000259" key="4">
    <source>
        <dbReference type="Pfam" id="PF04116"/>
    </source>
</evidence>
<keyword evidence="3" id="KW-0560">Oxidoreductase</keyword>
<sequence>MTLTLLTFFGTLAAMEGVAWFAHKYIMHGFGWGWHRSHHEPRTGIFEKNDLYAAVFAVLAIILIALGNAGWYPLQWVGAGMTAYGVLYFVAHDGLVHRRWPFKVVPRKGYFKRLYQAHRLHHAVQGREGCVSFGFLYVPTIERLRRQLRALHGGPLRAKGAATGELGAEGGDAADSSAPAKTP</sequence>
<dbReference type="InterPro" id="IPR006694">
    <property type="entry name" value="Fatty_acid_hydroxylase"/>
</dbReference>
<dbReference type="GO" id="GO:0016123">
    <property type="term" value="P:xanthophyll biosynthetic process"/>
    <property type="evidence" value="ECO:0007669"/>
    <property type="project" value="TreeGrafter"/>
</dbReference>
<dbReference type="PANTHER" id="PTHR31899:SF9">
    <property type="entry name" value="BETA-CAROTENE 3-HYDROXYLASE 1, CHLOROPLASTIC"/>
    <property type="match status" value="1"/>
</dbReference>
<proteinExistence type="inferred from homology"/>
<dbReference type="GeneID" id="93442492"/>
<feature type="domain" description="Fatty acid hydroxylase" evidence="4">
    <location>
        <begin position="11"/>
        <end position="135"/>
    </location>
</feature>
<dbReference type="AlphaFoldDB" id="A0A2L1WEF9"/>
<dbReference type="Proteomes" id="UP000594430">
    <property type="component" value="Chromosome"/>
</dbReference>
<protein>
    <submittedName>
        <fullName evidence="5">Sterol desaturase family protein</fullName>
    </submittedName>
</protein>
<dbReference type="GO" id="GO:0005506">
    <property type="term" value="F:iron ion binding"/>
    <property type="evidence" value="ECO:0007669"/>
    <property type="project" value="InterPro"/>
</dbReference>
<evidence type="ECO:0000313" key="6">
    <source>
        <dbReference type="Proteomes" id="UP000594430"/>
    </source>
</evidence>
<accession>A0A2L1WEF9</accession>
<evidence type="ECO:0000256" key="1">
    <source>
        <dbReference type="ARBA" id="ARBA00009324"/>
    </source>
</evidence>
<evidence type="ECO:0000256" key="3">
    <source>
        <dbReference type="ARBA" id="ARBA00023002"/>
    </source>
</evidence>
<keyword evidence="2" id="KW-0125">Carotenoid biosynthesis</keyword>
<evidence type="ECO:0000313" key="5">
    <source>
        <dbReference type="EMBL" id="QPH47234.1"/>
    </source>
</evidence>
<gene>
    <name evidence="5" type="ORF">IZU98_12430</name>
</gene>